<dbReference type="Gramene" id="EOY29604">
    <property type="protein sequence ID" value="EOY29604"/>
    <property type="gene ID" value="TCM_037100"/>
</dbReference>
<accession>A0A061GR54</accession>
<evidence type="ECO:0000313" key="3">
    <source>
        <dbReference type="Proteomes" id="UP000026915"/>
    </source>
</evidence>
<sequence>MLSALIHAPTLSFLCSSPQPKLGSCRSSMAYSSLVRIAVVGDVHDDWDLVEDTKALQFLKPDLVLFTGRFLISHCISTPMSAMCGDFGNENVELVQNVAALNFPKAVILGNHDSWNTQQFSGKRKDRVQLQLECLGQEHVGYKRLDFPLLKLSIVGGRPFSCGGQQIFRKRLVSARYGVQDMEGSAKRIYEAAVGTPEDHLVILLAHNGPTGLGSELNDICGKDWVFEGGDHGDPDLAQAISHLKETSTFSIPLVVFGHMHKELAYGNGLRKMIVVGTDNIIYLNAAIVPRVKRPINEQQASYRSSIDNETSLHASNSDGTKRAFTLVEILNGQVDKISENWVSVVGNETTLTEEHILFKSNGRSSL</sequence>
<dbReference type="EMBL" id="CM001887">
    <property type="protein sequence ID" value="EOY29604.1"/>
    <property type="molecule type" value="Genomic_DNA"/>
</dbReference>
<dbReference type="Pfam" id="PF00149">
    <property type="entry name" value="Metallophos"/>
    <property type="match status" value="1"/>
</dbReference>
<evidence type="ECO:0000259" key="1">
    <source>
        <dbReference type="Pfam" id="PF00149"/>
    </source>
</evidence>
<protein>
    <submittedName>
        <fullName evidence="2">Calcineurin-like metallo-phosphoesterase superfamily protein isoform 1</fullName>
    </submittedName>
</protein>
<dbReference type="Proteomes" id="UP000026915">
    <property type="component" value="Chromosome 9"/>
</dbReference>
<dbReference type="PANTHER" id="PTHR35769">
    <property type="entry name" value="CALCINEURIN-LIKE METALLO-PHOSPHOESTERASE SUPERFAMILY PROTEIN"/>
    <property type="match status" value="1"/>
</dbReference>
<dbReference type="InParanoid" id="A0A061GR54"/>
<evidence type="ECO:0000313" key="2">
    <source>
        <dbReference type="EMBL" id="EOY29604.1"/>
    </source>
</evidence>
<dbReference type="FunCoup" id="A0A061GR54">
    <property type="interactions" value="167"/>
</dbReference>
<gene>
    <name evidence="2" type="ORF">TCM_037100</name>
</gene>
<name>A0A061GR54_THECC</name>
<organism evidence="2 3">
    <name type="scientific">Theobroma cacao</name>
    <name type="common">Cacao</name>
    <name type="synonym">Cocoa</name>
    <dbReference type="NCBI Taxonomy" id="3641"/>
    <lineage>
        <taxon>Eukaryota</taxon>
        <taxon>Viridiplantae</taxon>
        <taxon>Streptophyta</taxon>
        <taxon>Embryophyta</taxon>
        <taxon>Tracheophyta</taxon>
        <taxon>Spermatophyta</taxon>
        <taxon>Magnoliopsida</taxon>
        <taxon>eudicotyledons</taxon>
        <taxon>Gunneridae</taxon>
        <taxon>Pentapetalae</taxon>
        <taxon>rosids</taxon>
        <taxon>malvids</taxon>
        <taxon>Malvales</taxon>
        <taxon>Malvaceae</taxon>
        <taxon>Byttnerioideae</taxon>
        <taxon>Theobroma</taxon>
    </lineage>
</organism>
<dbReference type="NCBIfam" id="TIGR04168">
    <property type="entry name" value="TIGR04168 family protein"/>
    <property type="match status" value="1"/>
</dbReference>
<dbReference type="eggNOG" id="ENOG502QQYB">
    <property type="taxonomic scope" value="Eukaryota"/>
</dbReference>
<dbReference type="GO" id="GO:0016787">
    <property type="term" value="F:hydrolase activity"/>
    <property type="evidence" value="ECO:0007669"/>
    <property type="project" value="InterPro"/>
</dbReference>
<reference evidence="2 3" key="1">
    <citation type="journal article" date="2013" name="Genome Biol.">
        <title>The genome sequence of the most widely cultivated cacao type and its use to identify candidate genes regulating pod color.</title>
        <authorList>
            <person name="Motamayor J.C."/>
            <person name="Mockaitis K."/>
            <person name="Schmutz J."/>
            <person name="Haiminen N."/>
            <person name="Iii D.L."/>
            <person name="Cornejo O."/>
            <person name="Findley S.D."/>
            <person name="Zheng P."/>
            <person name="Utro F."/>
            <person name="Royaert S."/>
            <person name="Saski C."/>
            <person name="Jenkins J."/>
            <person name="Podicheti R."/>
            <person name="Zhao M."/>
            <person name="Scheffler B.E."/>
            <person name="Stack J.C."/>
            <person name="Feltus F.A."/>
            <person name="Mustiga G.M."/>
            <person name="Amores F."/>
            <person name="Phillips W."/>
            <person name="Marelli J.P."/>
            <person name="May G.D."/>
            <person name="Shapiro H."/>
            <person name="Ma J."/>
            <person name="Bustamante C.D."/>
            <person name="Schnell R.J."/>
            <person name="Main D."/>
            <person name="Gilbert D."/>
            <person name="Parida L."/>
            <person name="Kuhn D.N."/>
        </authorList>
    </citation>
    <scope>NUCLEOTIDE SEQUENCE [LARGE SCALE GENOMIC DNA]</scope>
    <source>
        <strain evidence="3">cv. Matina 1-6</strain>
    </source>
</reference>
<dbReference type="OMA" id="GRKKCPY"/>
<dbReference type="PANTHER" id="PTHR35769:SF2">
    <property type="entry name" value="CALCINEURIN-LIKE METALLO-PHOSPHOESTERASE SUPERFAMILY PROTEIN"/>
    <property type="match status" value="1"/>
</dbReference>
<feature type="domain" description="Calcineurin-like phosphoesterase" evidence="1">
    <location>
        <begin position="36"/>
        <end position="262"/>
    </location>
</feature>
<dbReference type="InterPro" id="IPR029052">
    <property type="entry name" value="Metallo-depent_PP-like"/>
</dbReference>
<dbReference type="SUPFAM" id="SSF56300">
    <property type="entry name" value="Metallo-dependent phosphatases"/>
    <property type="match status" value="1"/>
</dbReference>
<dbReference type="InterPro" id="IPR027629">
    <property type="entry name" value="DevT-like"/>
</dbReference>
<dbReference type="AlphaFoldDB" id="A0A061GR54"/>
<dbReference type="Gene3D" id="3.60.21.10">
    <property type="match status" value="1"/>
</dbReference>
<dbReference type="InterPro" id="IPR004843">
    <property type="entry name" value="Calcineurin-like_PHP"/>
</dbReference>
<proteinExistence type="predicted"/>
<dbReference type="CDD" id="cd07397">
    <property type="entry name" value="MPP_NostocDevT-like"/>
    <property type="match status" value="1"/>
</dbReference>
<keyword evidence="3" id="KW-1185">Reference proteome</keyword>